<reference evidence="6 7" key="1">
    <citation type="submission" date="2020-07" db="EMBL/GenBank/DDBJ databases">
        <title>Genomic Encyclopedia of Type Strains, Phase IV (KMG-IV): sequencing the most valuable type-strain genomes for metagenomic binning, comparative biology and taxonomic classification.</title>
        <authorList>
            <person name="Goeker M."/>
        </authorList>
    </citation>
    <scope>NUCLEOTIDE SEQUENCE [LARGE SCALE GENOMIC DNA]</scope>
    <source>
        <strain evidence="6 7">DSM 45533</strain>
    </source>
</reference>
<keyword evidence="1" id="KW-0805">Transcription regulation</keyword>
<evidence type="ECO:0000256" key="2">
    <source>
        <dbReference type="ARBA" id="ARBA00023125"/>
    </source>
</evidence>
<comment type="caution">
    <text evidence="6">The sequence shown here is derived from an EMBL/GenBank/DDBJ whole genome shotgun (WGS) entry which is preliminary data.</text>
</comment>
<dbReference type="Gene3D" id="1.10.357.10">
    <property type="entry name" value="Tetracycline Repressor, domain 2"/>
    <property type="match status" value="1"/>
</dbReference>
<dbReference type="SUPFAM" id="SSF48498">
    <property type="entry name" value="Tetracyclin repressor-like, C-terminal domain"/>
    <property type="match status" value="1"/>
</dbReference>
<dbReference type="Pfam" id="PF21597">
    <property type="entry name" value="TetR_C_43"/>
    <property type="match status" value="1"/>
</dbReference>
<dbReference type="InterPro" id="IPR009057">
    <property type="entry name" value="Homeodomain-like_sf"/>
</dbReference>
<name>A0A7W0CT03_9ACTN</name>
<dbReference type="InterPro" id="IPR023772">
    <property type="entry name" value="DNA-bd_HTH_TetR-type_CS"/>
</dbReference>
<sequence length="181" mass="18712">MRSDAAQNRAKVLAAAQRLIAQSGVGVSTEEIAKAAGVGIGTVFRHFPTKEALVSEVFKASMAAFVDEGRALLDLPDPREALFTLLRRSAKLSSAKHAHAGALAAAGISVDEAVAEGRAELPELLATLLARAQAAGTVRPDVGVQELTALMIAAGHAAKHAPRAVDLILDGLKAGSPRLNR</sequence>
<dbReference type="PANTHER" id="PTHR30055">
    <property type="entry name" value="HTH-TYPE TRANSCRIPTIONAL REGULATOR RUTR"/>
    <property type="match status" value="1"/>
</dbReference>
<dbReference type="PANTHER" id="PTHR30055:SF234">
    <property type="entry name" value="HTH-TYPE TRANSCRIPTIONAL REGULATOR BETI"/>
    <property type="match status" value="1"/>
</dbReference>
<evidence type="ECO:0000259" key="5">
    <source>
        <dbReference type="PROSITE" id="PS50977"/>
    </source>
</evidence>
<protein>
    <submittedName>
        <fullName evidence="6">AcrR family transcriptional regulator</fullName>
    </submittedName>
</protein>
<evidence type="ECO:0000256" key="1">
    <source>
        <dbReference type="ARBA" id="ARBA00023015"/>
    </source>
</evidence>
<dbReference type="InterPro" id="IPR036271">
    <property type="entry name" value="Tet_transcr_reg_TetR-rel_C_sf"/>
</dbReference>
<feature type="DNA-binding region" description="H-T-H motif" evidence="4">
    <location>
        <begin position="28"/>
        <end position="47"/>
    </location>
</feature>
<evidence type="ECO:0000256" key="3">
    <source>
        <dbReference type="ARBA" id="ARBA00023163"/>
    </source>
</evidence>
<accession>A0A7W0CT03</accession>
<dbReference type="GO" id="GO:0000976">
    <property type="term" value="F:transcription cis-regulatory region binding"/>
    <property type="evidence" value="ECO:0007669"/>
    <property type="project" value="TreeGrafter"/>
</dbReference>
<dbReference type="PROSITE" id="PS01081">
    <property type="entry name" value="HTH_TETR_1"/>
    <property type="match status" value="1"/>
</dbReference>
<dbReference type="InterPro" id="IPR050109">
    <property type="entry name" value="HTH-type_TetR-like_transc_reg"/>
</dbReference>
<feature type="domain" description="HTH tetR-type" evidence="5">
    <location>
        <begin position="6"/>
        <end position="65"/>
    </location>
</feature>
<dbReference type="EMBL" id="JACDUR010000009">
    <property type="protein sequence ID" value="MBA2896777.1"/>
    <property type="molecule type" value="Genomic_DNA"/>
</dbReference>
<dbReference type="Pfam" id="PF00440">
    <property type="entry name" value="TetR_N"/>
    <property type="match status" value="1"/>
</dbReference>
<evidence type="ECO:0000313" key="7">
    <source>
        <dbReference type="Proteomes" id="UP000530928"/>
    </source>
</evidence>
<keyword evidence="3" id="KW-0804">Transcription</keyword>
<evidence type="ECO:0000313" key="6">
    <source>
        <dbReference type="EMBL" id="MBA2896777.1"/>
    </source>
</evidence>
<gene>
    <name evidence="6" type="ORF">HNR30_008168</name>
</gene>
<dbReference type="InterPro" id="IPR001647">
    <property type="entry name" value="HTH_TetR"/>
</dbReference>
<organism evidence="6 7">
    <name type="scientific">Nonomuraea soli</name>
    <dbReference type="NCBI Taxonomy" id="1032476"/>
    <lineage>
        <taxon>Bacteria</taxon>
        <taxon>Bacillati</taxon>
        <taxon>Actinomycetota</taxon>
        <taxon>Actinomycetes</taxon>
        <taxon>Streptosporangiales</taxon>
        <taxon>Streptosporangiaceae</taxon>
        <taxon>Nonomuraea</taxon>
    </lineage>
</organism>
<dbReference type="AlphaFoldDB" id="A0A7W0CT03"/>
<dbReference type="SUPFAM" id="SSF46689">
    <property type="entry name" value="Homeodomain-like"/>
    <property type="match status" value="1"/>
</dbReference>
<dbReference type="GO" id="GO:0003700">
    <property type="term" value="F:DNA-binding transcription factor activity"/>
    <property type="evidence" value="ECO:0007669"/>
    <property type="project" value="TreeGrafter"/>
</dbReference>
<dbReference type="PROSITE" id="PS50977">
    <property type="entry name" value="HTH_TETR_2"/>
    <property type="match status" value="1"/>
</dbReference>
<evidence type="ECO:0000256" key="4">
    <source>
        <dbReference type="PROSITE-ProRule" id="PRU00335"/>
    </source>
</evidence>
<dbReference type="RefSeq" id="WP_181615478.1">
    <property type="nucleotide sequence ID" value="NZ_BAABAM010000008.1"/>
</dbReference>
<dbReference type="InterPro" id="IPR049445">
    <property type="entry name" value="TetR_SbtR-like_C"/>
</dbReference>
<dbReference type="PRINTS" id="PR00455">
    <property type="entry name" value="HTHTETR"/>
</dbReference>
<keyword evidence="7" id="KW-1185">Reference proteome</keyword>
<keyword evidence="2 4" id="KW-0238">DNA-binding</keyword>
<dbReference type="Proteomes" id="UP000530928">
    <property type="component" value="Unassembled WGS sequence"/>
</dbReference>
<proteinExistence type="predicted"/>